<sequence length="85" mass="9008">MRTTVTISDELLLAAKRRAHERGVTLGAIVDAALRRELTDTEPGAAPPPVPVFRGGTGPRPGIDLTSSRALHEALDDGVELDALR</sequence>
<dbReference type="OrthoDB" id="9813767at2"/>
<name>A0A6N7ELZ8_9MICO</name>
<protein>
    <submittedName>
        <fullName evidence="2">Antitoxin</fullName>
    </submittedName>
</protein>
<evidence type="ECO:0000313" key="2">
    <source>
        <dbReference type="EMBL" id="MPV39080.1"/>
    </source>
</evidence>
<evidence type="ECO:0000313" key="3">
    <source>
        <dbReference type="Proteomes" id="UP000437709"/>
    </source>
</evidence>
<feature type="region of interest" description="Disordered" evidence="1">
    <location>
        <begin position="40"/>
        <end position="62"/>
    </location>
</feature>
<proteinExistence type="predicted"/>
<dbReference type="RefSeq" id="WP_152196502.1">
    <property type="nucleotide sequence ID" value="NZ_VUKD01000006.1"/>
</dbReference>
<evidence type="ECO:0000256" key="1">
    <source>
        <dbReference type="SAM" id="MobiDB-lite"/>
    </source>
</evidence>
<comment type="caution">
    <text evidence="2">The sequence shown here is derived from an EMBL/GenBank/DDBJ whole genome shotgun (WGS) entry which is preliminary data.</text>
</comment>
<keyword evidence="3" id="KW-1185">Reference proteome</keyword>
<reference evidence="2 3" key="1">
    <citation type="submission" date="2019-10" db="EMBL/GenBank/DDBJ databases">
        <title>Georgenia wutianyii sp. nov. and Georgenia yuyongxinii sp. nov. isolated from plateau pika (Ochotona curzoniae) in the Qinghai-Tibet plateau of China.</title>
        <authorList>
            <person name="Tian Z."/>
        </authorList>
    </citation>
    <scope>NUCLEOTIDE SEQUENCE [LARGE SCALE GENOMIC DNA]</scope>
    <source>
        <strain evidence="2 3">JCM 19765</strain>
    </source>
</reference>
<dbReference type="EMBL" id="WHPC01000153">
    <property type="protein sequence ID" value="MPV39080.1"/>
    <property type="molecule type" value="Genomic_DNA"/>
</dbReference>
<organism evidence="2 3">
    <name type="scientific">Georgenia subflava</name>
    <dbReference type="NCBI Taxonomy" id="1622177"/>
    <lineage>
        <taxon>Bacteria</taxon>
        <taxon>Bacillati</taxon>
        <taxon>Actinomycetota</taxon>
        <taxon>Actinomycetes</taxon>
        <taxon>Micrococcales</taxon>
        <taxon>Bogoriellaceae</taxon>
        <taxon>Georgenia</taxon>
    </lineage>
</organism>
<accession>A0A6N7ELZ8</accession>
<dbReference type="Proteomes" id="UP000437709">
    <property type="component" value="Unassembled WGS sequence"/>
</dbReference>
<gene>
    <name evidence="2" type="ORF">GB881_18920</name>
</gene>
<dbReference type="AlphaFoldDB" id="A0A6N7ELZ8"/>